<dbReference type="Proteomes" id="UP000680304">
    <property type="component" value="Unassembled WGS sequence"/>
</dbReference>
<comment type="caution">
    <text evidence="1">The sequence shown here is derived from an EMBL/GenBank/DDBJ whole genome shotgun (WGS) entry which is preliminary data.</text>
</comment>
<accession>A0ABQ4N1W7</accession>
<proteinExistence type="predicted"/>
<dbReference type="EMBL" id="BOVJ01000023">
    <property type="protein sequence ID" value="GIQ62171.1"/>
    <property type="molecule type" value="Genomic_DNA"/>
</dbReference>
<protein>
    <recommendedName>
        <fullName evidence="3">Immunity protein 22</fullName>
    </recommendedName>
</protein>
<reference evidence="1 2" key="1">
    <citation type="submission" date="2021-04" db="EMBL/GenBank/DDBJ databases">
        <title>Draft genome sequence of Paenibacillus cisolokensis, LC2-13A.</title>
        <authorList>
            <person name="Uke A."/>
            <person name="Chhe C."/>
            <person name="Baramee S."/>
            <person name="Kosugi A."/>
        </authorList>
    </citation>
    <scope>NUCLEOTIDE SEQUENCE [LARGE SCALE GENOMIC DNA]</scope>
    <source>
        <strain evidence="1 2">LC2-13A</strain>
    </source>
</reference>
<gene>
    <name evidence="1" type="ORF">PACILC2_07390</name>
</gene>
<dbReference type="Pfam" id="PF14112">
    <property type="entry name" value="DUF4284"/>
    <property type="match status" value="1"/>
</dbReference>
<dbReference type="RefSeq" id="WP_062490741.1">
    <property type="nucleotide sequence ID" value="NZ_BOVJ01000023.1"/>
</dbReference>
<dbReference type="InterPro" id="IPR025560">
    <property type="entry name" value="Imm22"/>
</dbReference>
<evidence type="ECO:0000313" key="1">
    <source>
        <dbReference type="EMBL" id="GIQ62171.1"/>
    </source>
</evidence>
<evidence type="ECO:0008006" key="3">
    <source>
        <dbReference type="Google" id="ProtNLM"/>
    </source>
</evidence>
<name>A0ABQ4N1W7_9BACL</name>
<evidence type="ECO:0000313" key="2">
    <source>
        <dbReference type="Proteomes" id="UP000680304"/>
    </source>
</evidence>
<organism evidence="1 2">
    <name type="scientific">Paenibacillus cisolokensis</name>
    <dbReference type="NCBI Taxonomy" id="1658519"/>
    <lineage>
        <taxon>Bacteria</taxon>
        <taxon>Bacillati</taxon>
        <taxon>Bacillota</taxon>
        <taxon>Bacilli</taxon>
        <taxon>Bacillales</taxon>
        <taxon>Paenibacillaceae</taxon>
        <taxon>Paenibacillus</taxon>
    </lineage>
</organism>
<sequence length="138" mass="15551">MKHVVTVWGANFRTEEELRAFVEPVSHDDGETLPSEFMTRSGIGWFDADFMETHFINSDEERRMFIAYMHRDYSPHEQFAEHLPATLYASIGLYNSIILLYGNDSPSGAVNEQLFRIARSGAAPGSSAILVAGIEYET</sequence>
<keyword evidence="2" id="KW-1185">Reference proteome</keyword>